<protein>
    <submittedName>
        <fullName evidence="2">Uncharacterized protein</fullName>
    </submittedName>
</protein>
<evidence type="ECO:0000256" key="1">
    <source>
        <dbReference type="SAM" id="MobiDB-lite"/>
    </source>
</evidence>
<reference evidence="3" key="1">
    <citation type="journal article" date="2015" name="Proc. Natl. Acad. Sci. U.S.A.">
        <title>Genome sequencing of adzuki bean (Vigna angularis) provides insight into high starch and low fat accumulation and domestication.</title>
        <authorList>
            <person name="Yang K."/>
            <person name="Tian Z."/>
            <person name="Chen C."/>
            <person name="Luo L."/>
            <person name="Zhao B."/>
            <person name="Wang Z."/>
            <person name="Yu L."/>
            <person name="Li Y."/>
            <person name="Sun Y."/>
            <person name="Li W."/>
            <person name="Chen Y."/>
            <person name="Li Y."/>
            <person name="Zhang Y."/>
            <person name="Ai D."/>
            <person name="Zhao J."/>
            <person name="Shang C."/>
            <person name="Ma Y."/>
            <person name="Wu B."/>
            <person name="Wang M."/>
            <person name="Gao L."/>
            <person name="Sun D."/>
            <person name="Zhang P."/>
            <person name="Guo F."/>
            <person name="Wang W."/>
            <person name="Li Y."/>
            <person name="Wang J."/>
            <person name="Varshney R.K."/>
            <person name="Wang J."/>
            <person name="Ling H.Q."/>
            <person name="Wan P."/>
        </authorList>
    </citation>
    <scope>NUCLEOTIDE SEQUENCE</scope>
    <source>
        <strain evidence="3">cv. Jingnong 6</strain>
    </source>
</reference>
<dbReference type="Proteomes" id="UP000053144">
    <property type="component" value="Unassembled WGS sequence"/>
</dbReference>
<feature type="compositionally biased region" description="Acidic residues" evidence="1">
    <location>
        <begin position="305"/>
        <end position="333"/>
    </location>
</feature>
<evidence type="ECO:0000313" key="2">
    <source>
        <dbReference type="EMBL" id="KOM26065.1"/>
    </source>
</evidence>
<sequence>MCTFQIPSTFFIAMLDVSLQPYPSILGLPTLLLFPFIPCLQPRDRRVWLCEQRRRHSVSLAAATALTGSREDASRRNENASSLAREEAEKKGRAEAWRGNRWGLWRRSAHWWRPGRALLDFPPFHLESAFQFTRPQKQSIHDTIIHEDDDMAEAEDDPLSKLMTKLPRLKKAPLELYWDLRVFGLPPHVPVYITFSDALEVIGGDKMLNISIIQLWWMYMDTIVVDQGRSSMYGFVEPQTMQPSGAQLQSIHRGQVATAEMIVGMYDKPPALRWTMDEFHNVVAWPEEPVHGGGAGAAEASARDNEEDEAEEEDAFDEDEDEEEEEDTEDSSD</sequence>
<accession>A0A0L9T647</accession>
<feature type="region of interest" description="Disordered" evidence="1">
    <location>
        <begin position="69"/>
        <end position="90"/>
    </location>
</feature>
<organism evidence="2 3">
    <name type="scientific">Phaseolus angularis</name>
    <name type="common">Azuki bean</name>
    <name type="synonym">Vigna angularis</name>
    <dbReference type="NCBI Taxonomy" id="3914"/>
    <lineage>
        <taxon>Eukaryota</taxon>
        <taxon>Viridiplantae</taxon>
        <taxon>Streptophyta</taxon>
        <taxon>Embryophyta</taxon>
        <taxon>Tracheophyta</taxon>
        <taxon>Spermatophyta</taxon>
        <taxon>Magnoliopsida</taxon>
        <taxon>eudicotyledons</taxon>
        <taxon>Gunneridae</taxon>
        <taxon>Pentapetalae</taxon>
        <taxon>rosids</taxon>
        <taxon>fabids</taxon>
        <taxon>Fabales</taxon>
        <taxon>Fabaceae</taxon>
        <taxon>Papilionoideae</taxon>
        <taxon>50 kb inversion clade</taxon>
        <taxon>NPAAA clade</taxon>
        <taxon>indigoferoid/millettioid clade</taxon>
        <taxon>Phaseoleae</taxon>
        <taxon>Vigna</taxon>
    </lineage>
</organism>
<feature type="region of interest" description="Disordered" evidence="1">
    <location>
        <begin position="287"/>
        <end position="333"/>
    </location>
</feature>
<gene>
    <name evidence="2" type="ORF">LR48_Vigan221s002700</name>
</gene>
<evidence type="ECO:0000313" key="3">
    <source>
        <dbReference type="Proteomes" id="UP000053144"/>
    </source>
</evidence>
<name>A0A0L9T647_PHAAN</name>
<dbReference type="Gramene" id="KOM26065">
    <property type="protein sequence ID" value="KOM26065"/>
    <property type="gene ID" value="LR48_Vigan221s002700"/>
</dbReference>
<dbReference type="AlphaFoldDB" id="A0A0L9T647"/>
<proteinExistence type="predicted"/>
<dbReference type="EMBL" id="KQ258300">
    <property type="protein sequence ID" value="KOM26065.1"/>
    <property type="molecule type" value="Genomic_DNA"/>
</dbReference>